<dbReference type="SUPFAM" id="SSF48264">
    <property type="entry name" value="Cytochrome P450"/>
    <property type="match status" value="1"/>
</dbReference>
<evidence type="ECO:0000256" key="4">
    <source>
        <dbReference type="ARBA" id="ARBA00023002"/>
    </source>
</evidence>
<keyword evidence="3 7" id="KW-0479">Metal-binding</keyword>
<evidence type="ECO:0000256" key="1">
    <source>
        <dbReference type="ARBA" id="ARBA00001971"/>
    </source>
</evidence>
<dbReference type="PANTHER" id="PTHR24300:SF375">
    <property type="entry name" value="CYTOCHROME P450 FAMILY"/>
    <property type="match status" value="1"/>
</dbReference>
<dbReference type="GO" id="GO:0016712">
    <property type="term" value="F:oxidoreductase activity, acting on paired donors, with incorporation or reduction of molecular oxygen, reduced flavin or flavoprotein as one donor, and incorporation of one atom of oxygen"/>
    <property type="evidence" value="ECO:0007669"/>
    <property type="project" value="TreeGrafter"/>
</dbReference>
<comment type="caution">
    <text evidence="9">The sequence shown here is derived from an EMBL/GenBank/DDBJ whole genome shotgun (WGS) entry which is preliminary data.</text>
</comment>
<keyword evidence="5 7" id="KW-0408">Iron</keyword>
<keyword evidence="4 8" id="KW-0560">Oxidoreductase</keyword>
<name>A0A3S4QF21_9ACAR</name>
<dbReference type="InterPro" id="IPR036396">
    <property type="entry name" value="Cyt_P450_sf"/>
</dbReference>
<dbReference type="GO" id="GO:0006805">
    <property type="term" value="P:xenobiotic metabolic process"/>
    <property type="evidence" value="ECO:0007669"/>
    <property type="project" value="TreeGrafter"/>
</dbReference>
<comment type="cofactor">
    <cofactor evidence="1 7">
        <name>heme</name>
        <dbReference type="ChEBI" id="CHEBI:30413"/>
    </cofactor>
</comment>
<dbReference type="PRINTS" id="PR00385">
    <property type="entry name" value="P450"/>
</dbReference>
<dbReference type="PROSITE" id="PS00086">
    <property type="entry name" value="CYTOCHROME_P450"/>
    <property type="match status" value="1"/>
</dbReference>
<dbReference type="InterPro" id="IPR017972">
    <property type="entry name" value="Cyt_P450_CS"/>
</dbReference>
<dbReference type="STRING" id="1965070.A0A3S4QF21"/>
<dbReference type="Gene3D" id="1.10.630.10">
    <property type="entry name" value="Cytochrome P450"/>
    <property type="match status" value="1"/>
</dbReference>
<comment type="similarity">
    <text evidence="2 8">Belongs to the cytochrome P450 family.</text>
</comment>
<dbReference type="EMBL" id="NCKU01007402">
    <property type="protein sequence ID" value="RWS02662.1"/>
    <property type="molecule type" value="Genomic_DNA"/>
</dbReference>
<keyword evidence="10" id="KW-1185">Reference proteome</keyword>
<feature type="non-terminal residue" evidence="9">
    <location>
        <position position="408"/>
    </location>
</feature>
<accession>A0A3S4QF21</accession>
<evidence type="ECO:0000256" key="6">
    <source>
        <dbReference type="ARBA" id="ARBA00023033"/>
    </source>
</evidence>
<dbReference type="InterPro" id="IPR002401">
    <property type="entry name" value="Cyt_P450_E_grp-I"/>
</dbReference>
<evidence type="ECO:0000256" key="3">
    <source>
        <dbReference type="ARBA" id="ARBA00022723"/>
    </source>
</evidence>
<keyword evidence="7 8" id="KW-0349">Heme</keyword>
<gene>
    <name evidence="9" type="ORF">B4U79_11570</name>
</gene>
<dbReference type="FunFam" id="1.10.630.10:FF:000036">
    <property type="entry name" value="CYtochrome P450 family"/>
    <property type="match status" value="1"/>
</dbReference>
<evidence type="ECO:0000256" key="8">
    <source>
        <dbReference type="RuleBase" id="RU000461"/>
    </source>
</evidence>
<evidence type="ECO:0000313" key="9">
    <source>
        <dbReference type="EMBL" id="RWS02662.1"/>
    </source>
</evidence>
<dbReference type="GO" id="GO:0006082">
    <property type="term" value="P:organic acid metabolic process"/>
    <property type="evidence" value="ECO:0007669"/>
    <property type="project" value="TreeGrafter"/>
</dbReference>
<dbReference type="GO" id="GO:0020037">
    <property type="term" value="F:heme binding"/>
    <property type="evidence" value="ECO:0007669"/>
    <property type="project" value="InterPro"/>
</dbReference>
<organism evidence="9 10">
    <name type="scientific">Dinothrombium tinctorium</name>
    <dbReference type="NCBI Taxonomy" id="1965070"/>
    <lineage>
        <taxon>Eukaryota</taxon>
        <taxon>Metazoa</taxon>
        <taxon>Ecdysozoa</taxon>
        <taxon>Arthropoda</taxon>
        <taxon>Chelicerata</taxon>
        <taxon>Arachnida</taxon>
        <taxon>Acari</taxon>
        <taxon>Acariformes</taxon>
        <taxon>Trombidiformes</taxon>
        <taxon>Prostigmata</taxon>
        <taxon>Anystina</taxon>
        <taxon>Parasitengona</taxon>
        <taxon>Trombidioidea</taxon>
        <taxon>Trombidiidae</taxon>
        <taxon>Dinothrombium</taxon>
    </lineage>
</organism>
<feature type="non-terminal residue" evidence="9">
    <location>
        <position position="1"/>
    </location>
</feature>
<dbReference type="InterPro" id="IPR050182">
    <property type="entry name" value="Cytochrome_P450_fam2"/>
</dbReference>
<evidence type="ECO:0000256" key="2">
    <source>
        <dbReference type="ARBA" id="ARBA00010617"/>
    </source>
</evidence>
<evidence type="ECO:0000256" key="7">
    <source>
        <dbReference type="PIRSR" id="PIRSR602401-1"/>
    </source>
</evidence>
<dbReference type="InterPro" id="IPR001128">
    <property type="entry name" value="Cyt_P450"/>
</dbReference>
<dbReference type="GO" id="GO:0005737">
    <property type="term" value="C:cytoplasm"/>
    <property type="evidence" value="ECO:0007669"/>
    <property type="project" value="TreeGrafter"/>
</dbReference>
<proteinExistence type="inferred from homology"/>
<dbReference type="OrthoDB" id="6507093at2759"/>
<evidence type="ECO:0000313" key="10">
    <source>
        <dbReference type="Proteomes" id="UP000285301"/>
    </source>
</evidence>
<dbReference type="PANTHER" id="PTHR24300">
    <property type="entry name" value="CYTOCHROME P450 508A4-RELATED"/>
    <property type="match status" value="1"/>
</dbReference>
<dbReference type="Pfam" id="PF00067">
    <property type="entry name" value="p450"/>
    <property type="match status" value="1"/>
</dbReference>
<dbReference type="AlphaFoldDB" id="A0A3S4QF21"/>
<dbReference type="PRINTS" id="PR00463">
    <property type="entry name" value="EP450I"/>
</dbReference>
<keyword evidence="6 8" id="KW-0503">Monooxygenase</keyword>
<dbReference type="GO" id="GO:0005506">
    <property type="term" value="F:iron ion binding"/>
    <property type="evidence" value="ECO:0007669"/>
    <property type="project" value="InterPro"/>
</dbReference>
<feature type="binding site" description="axial binding residue" evidence="7">
    <location>
        <position position="366"/>
    </location>
    <ligand>
        <name>heme</name>
        <dbReference type="ChEBI" id="CHEBI:30413"/>
    </ligand>
    <ligandPart>
        <name>Fe</name>
        <dbReference type="ChEBI" id="CHEBI:18248"/>
    </ligandPart>
</feature>
<evidence type="ECO:0000256" key="5">
    <source>
        <dbReference type="ARBA" id="ARBA00023004"/>
    </source>
</evidence>
<protein>
    <submittedName>
        <fullName evidence="9">Cytochrome P450 2J6-like protein</fullName>
    </submittedName>
</protein>
<sequence>SQPVVILNGWPSIKDAFSKDEILGRPRNFSAEILLRNKENFAGSNGKIWKEERRFAFRVFRDLGYGKQVMESNIKDEIGYLLNEIEKRESELIDLDRLLDPSVSNNICYLVFGRRYDYDDPIHKLRETFVTGTFRLLVFTTWLFPFILNFHKFLRVTETAKIMIKAEEFENLIEKEVEKHEKDLNPADVRNYVDAYLVEMNERKKRGEISSFSKSFLVSNSIGLFAAGSDTGRSTLLWLFKMISLRTDIQEKVCKEIDSVIGKNRLPSWDDRRQMPYTQAVINEIQRWACVVPLNLPRKALADTSILGHFIPKGTTVIANFWAVNRDENLWQDPNEFNPNRFLSEDGREVINTEPLIPFSYGKRACVGEILARFELFLYFTSIMQKYKVELPFDYEINFKSEMSLTLQ</sequence>
<dbReference type="Proteomes" id="UP000285301">
    <property type="component" value="Unassembled WGS sequence"/>
</dbReference>
<reference evidence="9 10" key="1">
    <citation type="journal article" date="2018" name="Gigascience">
        <title>Genomes of trombidid mites reveal novel predicted allergens and laterally-transferred genes associated with secondary metabolism.</title>
        <authorList>
            <person name="Dong X."/>
            <person name="Chaisiri K."/>
            <person name="Xia D."/>
            <person name="Armstrong S.D."/>
            <person name="Fang Y."/>
            <person name="Donnelly M.J."/>
            <person name="Kadowaki T."/>
            <person name="McGarry J.W."/>
            <person name="Darby A.C."/>
            <person name="Makepeace B.L."/>
        </authorList>
    </citation>
    <scope>NUCLEOTIDE SEQUENCE [LARGE SCALE GENOMIC DNA]</scope>
    <source>
        <strain evidence="9">UoL-WK</strain>
    </source>
</reference>